<gene>
    <name evidence="8" type="ORF">DI598_20240</name>
</gene>
<dbReference type="AlphaFoldDB" id="A0A2W5E8M7"/>
<dbReference type="InterPro" id="IPR003400">
    <property type="entry name" value="ExbD"/>
</dbReference>
<evidence type="ECO:0000256" key="6">
    <source>
        <dbReference type="ARBA" id="ARBA00023136"/>
    </source>
</evidence>
<evidence type="ECO:0000313" key="8">
    <source>
        <dbReference type="EMBL" id="PZP39073.1"/>
    </source>
</evidence>
<dbReference type="Pfam" id="PF02472">
    <property type="entry name" value="ExbD"/>
    <property type="match status" value="1"/>
</dbReference>
<evidence type="ECO:0000256" key="5">
    <source>
        <dbReference type="ARBA" id="ARBA00022989"/>
    </source>
</evidence>
<reference evidence="8 9" key="1">
    <citation type="submission" date="2017-11" db="EMBL/GenBank/DDBJ databases">
        <title>Infants hospitalized years apart are colonized by the same room-sourced microbial strains.</title>
        <authorList>
            <person name="Brooks B."/>
            <person name="Olm M.R."/>
            <person name="Firek B.A."/>
            <person name="Baker R."/>
            <person name="Thomas B.C."/>
            <person name="Morowitz M.J."/>
            <person name="Banfield J.F."/>
        </authorList>
    </citation>
    <scope>NUCLEOTIDE SEQUENCE [LARGE SCALE GENOMIC DNA]</scope>
    <source>
        <strain evidence="8">S2_009_000_R2_76</strain>
    </source>
</reference>
<dbReference type="EMBL" id="QFOI01000698">
    <property type="protein sequence ID" value="PZP39073.1"/>
    <property type="molecule type" value="Genomic_DNA"/>
</dbReference>
<dbReference type="PANTHER" id="PTHR30558">
    <property type="entry name" value="EXBD MEMBRANE COMPONENT OF PMF-DRIVEN MACROMOLECULE IMPORT SYSTEM"/>
    <property type="match status" value="1"/>
</dbReference>
<sequence length="212" mass="23292">MGRPVIAKKTPSIDMTAMCDVAFLLLSFFILATKLKPAEAVPITTPTSVSTQTVPDKDVIQISINSGGKVFLSIQDPDKRRAVIEDVNKLRNVGLSDAQIDALAKQSMIGVPILNLKEQAAMDEKNLNEKLPGMAVHDSSNNDMKTWMRAVNDAYFGTKNNIVIKGDNVAKYPEFRNVIDAMKANELFQFQLVTNPEAVPEGSLLWESNKGK</sequence>
<dbReference type="Proteomes" id="UP000249645">
    <property type="component" value="Unassembled WGS sequence"/>
</dbReference>
<keyword evidence="5" id="KW-1133">Transmembrane helix</keyword>
<keyword evidence="7" id="KW-0813">Transport</keyword>
<protein>
    <recommendedName>
        <fullName evidence="10">Biopolymer transporter ExbD</fullName>
    </recommendedName>
</protein>
<evidence type="ECO:0000256" key="2">
    <source>
        <dbReference type="ARBA" id="ARBA00005811"/>
    </source>
</evidence>
<evidence type="ECO:0008006" key="10">
    <source>
        <dbReference type="Google" id="ProtNLM"/>
    </source>
</evidence>
<comment type="similarity">
    <text evidence="2 7">Belongs to the ExbD/TolR family.</text>
</comment>
<dbReference type="GO" id="GO:0015031">
    <property type="term" value="P:protein transport"/>
    <property type="evidence" value="ECO:0007669"/>
    <property type="project" value="UniProtKB-KW"/>
</dbReference>
<dbReference type="GO" id="GO:0005886">
    <property type="term" value="C:plasma membrane"/>
    <property type="evidence" value="ECO:0007669"/>
    <property type="project" value="UniProtKB-SubCell"/>
</dbReference>
<dbReference type="PANTHER" id="PTHR30558:SF3">
    <property type="entry name" value="BIOPOLYMER TRANSPORT PROTEIN EXBD-RELATED"/>
    <property type="match status" value="1"/>
</dbReference>
<evidence type="ECO:0000256" key="1">
    <source>
        <dbReference type="ARBA" id="ARBA00004162"/>
    </source>
</evidence>
<comment type="subcellular location">
    <subcellularLocation>
        <location evidence="1">Cell membrane</location>
        <topology evidence="1">Single-pass membrane protein</topology>
    </subcellularLocation>
    <subcellularLocation>
        <location evidence="7">Cell membrane</location>
        <topology evidence="7">Single-pass type II membrane protein</topology>
    </subcellularLocation>
</comment>
<keyword evidence="7" id="KW-0653">Protein transport</keyword>
<dbReference type="GO" id="GO:0022857">
    <property type="term" value="F:transmembrane transporter activity"/>
    <property type="evidence" value="ECO:0007669"/>
    <property type="project" value="InterPro"/>
</dbReference>
<keyword evidence="3" id="KW-1003">Cell membrane</keyword>
<evidence type="ECO:0000256" key="3">
    <source>
        <dbReference type="ARBA" id="ARBA00022475"/>
    </source>
</evidence>
<keyword evidence="4 7" id="KW-0812">Transmembrane</keyword>
<organism evidence="8 9">
    <name type="scientific">Pseudopedobacter saltans</name>
    <dbReference type="NCBI Taxonomy" id="151895"/>
    <lineage>
        <taxon>Bacteria</taxon>
        <taxon>Pseudomonadati</taxon>
        <taxon>Bacteroidota</taxon>
        <taxon>Sphingobacteriia</taxon>
        <taxon>Sphingobacteriales</taxon>
        <taxon>Sphingobacteriaceae</taxon>
        <taxon>Pseudopedobacter</taxon>
    </lineage>
</organism>
<evidence type="ECO:0000256" key="4">
    <source>
        <dbReference type="ARBA" id="ARBA00022692"/>
    </source>
</evidence>
<comment type="caution">
    <text evidence="8">The sequence shown here is derived from an EMBL/GenBank/DDBJ whole genome shotgun (WGS) entry which is preliminary data.</text>
</comment>
<name>A0A2W5E8M7_9SPHI</name>
<proteinExistence type="inferred from homology"/>
<keyword evidence="6" id="KW-0472">Membrane</keyword>
<accession>A0A2W5E8M7</accession>
<evidence type="ECO:0000313" key="9">
    <source>
        <dbReference type="Proteomes" id="UP000249645"/>
    </source>
</evidence>
<evidence type="ECO:0000256" key="7">
    <source>
        <dbReference type="RuleBase" id="RU003879"/>
    </source>
</evidence>